<proteinExistence type="predicted"/>
<dbReference type="GO" id="GO:0036503">
    <property type="term" value="P:ERAD pathway"/>
    <property type="evidence" value="ECO:0007669"/>
    <property type="project" value="TreeGrafter"/>
</dbReference>
<dbReference type="PRINTS" id="PR00625">
    <property type="entry name" value="JDOMAIN"/>
</dbReference>
<evidence type="ECO:0000313" key="4">
    <source>
        <dbReference type="EMBL" id="CAD9649200.1"/>
    </source>
</evidence>
<dbReference type="EMBL" id="HBHB01001151">
    <property type="protein sequence ID" value="CAD9649201.1"/>
    <property type="molecule type" value="Transcribed_RNA"/>
</dbReference>
<dbReference type="AlphaFoldDB" id="A0A6T5UQU1"/>
<keyword evidence="2" id="KW-0472">Membrane</keyword>
<accession>A0A6T5UQU1</accession>
<feature type="transmembrane region" description="Helical" evidence="2">
    <location>
        <begin position="320"/>
        <end position="338"/>
    </location>
</feature>
<sequence length="339" mass="39176">MDGLAFNLIFLHPMIQMMTDRRRRWNKHSPLPGFVLAVVVLLVVSSGGYSSEPNLYKVLSSEPRASRASVQSSFRHSSKYYHPDANSNPGAAEMFRQLTRAQKILSDRNSRNSYHRFGDMNVGRYEDDEEVWKFTPKRMLWTIITTTCYRITFSLIMESLYGLRHLYPYRMYMLASVSLEWFLRFDVGGDTLFASVPVFNRLLPFEQIKFIHCLAPFFLNIGSVWSDFVTEPIDALLMKSNESILCMLLQNQIQFLKAISSRRISNHEVELAHQSFLNDTDFPPDINNMLPSTLDNAAELEKEHLQLMHQIQTAASRRQLFGVLWFVGGILIRVAMFAI</sequence>
<dbReference type="PANTHER" id="PTHR44360">
    <property type="entry name" value="DNAJ HOMOLOG SUBFAMILY B MEMBER 9"/>
    <property type="match status" value="1"/>
</dbReference>
<dbReference type="GO" id="GO:0051787">
    <property type="term" value="F:misfolded protein binding"/>
    <property type="evidence" value="ECO:0007669"/>
    <property type="project" value="TreeGrafter"/>
</dbReference>
<organism evidence="5">
    <name type="scientific">Lankesteria abbotti</name>
    <dbReference type="NCBI Taxonomy" id="340204"/>
    <lineage>
        <taxon>Eukaryota</taxon>
        <taxon>Sar</taxon>
        <taxon>Alveolata</taxon>
        <taxon>Apicomplexa</taxon>
        <taxon>Conoidasida</taxon>
        <taxon>Gregarinasina</taxon>
        <taxon>Eugregarinorida</taxon>
        <taxon>Lecudinidae</taxon>
        <taxon>Lankesteria</taxon>
    </lineage>
</organism>
<name>A0A6T5UQU1_9APIC</name>
<protein>
    <recommendedName>
        <fullName evidence="3">J domain-containing protein</fullName>
    </recommendedName>
</protein>
<dbReference type="InterPro" id="IPR001623">
    <property type="entry name" value="DnaJ_domain"/>
</dbReference>
<dbReference type="PROSITE" id="PS50076">
    <property type="entry name" value="DNAJ_2"/>
    <property type="match status" value="1"/>
</dbReference>
<keyword evidence="2" id="KW-1133">Transmembrane helix</keyword>
<feature type="transmembrane region" description="Helical" evidence="2">
    <location>
        <begin position="139"/>
        <end position="163"/>
    </location>
</feature>
<evidence type="ECO:0000259" key="3">
    <source>
        <dbReference type="PROSITE" id="PS50076"/>
    </source>
</evidence>
<gene>
    <name evidence="4" type="ORF">LABB0372_LOCUS537</name>
    <name evidence="5" type="ORF">LABB0372_LOCUS538</name>
    <name evidence="6" type="ORF">LABB0372_LOCUS539</name>
</gene>
<dbReference type="EMBL" id="HBHB01001150">
    <property type="protein sequence ID" value="CAD9649200.1"/>
    <property type="molecule type" value="Transcribed_RNA"/>
</dbReference>
<dbReference type="InterPro" id="IPR036869">
    <property type="entry name" value="J_dom_sf"/>
</dbReference>
<dbReference type="Pfam" id="PF00226">
    <property type="entry name" value="DnaJ"/>
    <property type="match status" value="1"/>
</dbReference>
<keyword evidence="2" id="KW-0812">Transmembrane</keyword>
<evidence type="ECO:0000313" key="6">
    <source>
        <dbReference type="EMBL" id="CAD9649202.1"/>
    </source>
</evidence>
<reference evidence="5" key="1">
    <citation type="submission" date="2021-01" db="EMBL/GenBank/DDBJ databases">
        <authorList>
            <person name="Corre E."/>
            <person name="Pelletier E."/>
            <person name="Niang G."/>
            <person name="Scheremetjew M."/>
            <person name="Finn R."/>
            <person name="Kale V."/>
            <person name="Holt S."/>
            <person name="Cochrane G."/>
            <person name="Meng A."/>
            <person name="Brown T."/>
            <person name="Cohen L."/>
        </authorList>
    </citation>
    <scope>NUCLEOTIDE SEQUENCE</scope>
    <source>
        <strain evidence="5">Grappler Inlet BC</strain>
    </source>
</reference>
<dbReference type="CDD" id="cd06257">
    <property type="entry name" value="DnaJ"/>
    <property type="match status" value="1"/>
</dbReference>
<evidence type="ECO:0000256" key="1">
    <source>
        <dbReference type="ARBA" id="ARBA00023186"/>
    </source>
</evidence>
<evidence type="ECO:0000313" key="5">
    <source>
        <dbReference type="EMBL" id="CAD9649201.1"/>
    </source>
</evidence>
<dbReference type="GO" id="GO:0005783">
    <property type="term" value="C:endoplasmic reticulum"/>
    <property type="evidence" value="ECO:0007669"/>
    <property type="project" value="TreeGrafter"/>
</dbReference>
<keyword evidence="1" id="KW-0143">Chaperone</keyword>
<dbReference type="Gene3D" id="1.10.287.110">
    <property type="entry name" value="DnaJ domain"/>
    <property type="match status" value="1"/>
</dbReference>
<dbReference type="InterPro" id="IPR051948">
    <property type="entry name" value="Hsp70_co-chaperone_J-domain"/>
</dbReference>
<dbReference type="EMBL" id="HBHB01001152">
    <property type="protein sequence ID" value="CAD9649202.1"/>
    <property type="molecule type" value="Transcribed_RNA"/>
</dbReference>
<dbReference type="PANTHER" id="PTHR44360:SF1">
    <property type="entry name" value="DNAJ HOMOLOG SUBFAMILY B MEMBER 9"/>
    <property type="match status" value="1"/>
</dbReference>
<feature type="domain" description="J" evidence="3">
    <location>
        <begin position="54"/>
        <end position="118"/>
    </location>
</feature>
<dbReference type="SUPFAM" id="SSF46565">
    <property type="entry name" value="Chaperone J-domain"/>
    <property type="match status" value="1"/>
</dbReference>
<evidence type="ECO:0000256" key="2">
    <source>
        <dbReference type="SAM" id="Phobius"/>
    </source>
</evidence>
<dbReference type="GO" id="GO:0051087">
    <property type="term" value="F:protein-folding chaperone binding"/>
    <property type="evidence" value="ECO:0007669"/>
    <property type="project" value="TreeGrafter"/>
</dbReference>
<dbReference type="SMART" id="SM00271">
    <property type="entry name" value="DnaJ"/>
    <property type="match status" value="1"/>
</dbReference>